<keyword evidence="7 8" id="KW-1015">Disulfide bond</keyword>
<name>A0A6J2P973_COTGO</name>
<keyword evidence="5" id="KW-0165">Cleavage on pair of basic residues</keyword>
<feature type="chain" id="PRO_5026740275" evidence="9">
    <location>
        <begin position="26"/>
        <end position="126"/>
    </location>
</feature>
<reference evidence="12" key="1">
    <citation type="submission" date="2025-08" db="UniProtKB">
        <authorList>
            <consortium name="RefSeq"/>
        </authorList>
    </citation>
    <scope>IDENTIFICATION</scope>
</reference>
<evidence type="ECO:0000256" key="3">
    <source>
        <dbReference type="ARBA" id="ARBA00009222"/>
    </source>
</evidence>
<comment type="subcellular location">
    <subcellularLocation>
        <location evidence="2">Secreted</location>
    </subcellularLocation>
</comment>
<evidence type="ECO:0000256" key="7">
    <source>
        <dbReference type="ARBA" id="ARBA00023157"/>
    </source>
</evidence>
<evidence type="ECO:0000256" key="6">
    <source>
        <dbReference type="ARBA" id="ARBA00022729"/>
    </source>
</evidence>
<sequence length="126" mass="13840">MTMTKLWTLLLAYALIICQMYVSQAAPSRTSKESMSDGITLSNDDTQRLLRAIKEFLQITSDEQDHQTADGNSNTTAQKRGCNTSTCVTHRLADFLSRSGGLGHSNFVATNVGAQAFGRRKRRGPV</sequence>
<protein>
    <submittedName>
        <fullName evidence="12">Calcitonin gene-related peptide-like isoform X2</fullName>
    </submittedName>
</protein>
<dbReference type="PANTHER" id="PTHR10505">
    <property type="entry name" value="CALCITONIN-RELATED"/>
    <property type="match status" value="1"/>
</dbReference>
<comment type="similarity">
    <text evidence="3">Belongs to the calcitonin family.</text>
</comment>
<dbReference type="PRINTS" id="PR00817">
    <property type="entry name" value="CALCITONINB"/>
</dbReference>
<keyword evidence="11" id="KW-1185">Reference proteome</keyword>
<dbReference type="AlphaFoldDB" id="A0A6J2P973"/>
<keyword evidence="6 9" id="KW-0732">Signal</keyword>
<keyword evidence="4" id="KW-0964">Secreted</keyword>
<dbReference type="InterPro" id="IPR021117">
    <property type="entry name" value="Calcitonin-like"/>
</dbReference>
<dbReference type="InterPro" id="IPR001693">
    <property type="entry name" value="Calcitonin_peptide-like"/>
</dbReference>
<dbReference type="Proteomes" id="UP000504630">
    <property type="component" value="Chromosome 3"/>
</dbReference>
<dbReference type="GO" id="GO:0005179">
    <property type="term" value="F:hormone activity"/>
    <property type="evidence" value="ECO:0007669"/>
    <property type="project" value="InterPro"/>
</dbReference>
<evidence type="ECO:0000256" key="4">
    <source>
        <dbReference type="ARBA" id="ARBA00022525"/>
    </source>
</evidence>
<evidence type="ECO:0000313" key="12">
    <source>
        <dbReference type="RefSeq" id="XP_029281929.1"/>
    </source>
</evidence>
<accession>A0A6J2P973</accession>
<dbReference type="GO" id="GO:0031716">
    <property type="term" value="F:calcitonin receptor binding"/>
    <property type="evidence" value="ECO:0007669"/>
    <property type="project" value="TreeGrafter"/>
</dbReference>
<dbReference type="InterPro" id="IPR018360">
    <property type="entry name" value="Calcitonin_CS"/>
</dbReference>
<dbReference type="GO" id="GO:0005615">
    <property type="term" value="C:extracellular space"/>
    <property type="evidence" value="ECO:0007669"/>
    <property type="project" value="TreeGrafter"/>
</dbReference>
<proteinExistence type="inferred from homology"/>
<dbReference type="RefSeq" id="XP_029281929.1">
    <property type="nucleotide sequence ID" value="XM_029426069.1"/>
</dbReference>
<evidence type="ECO:0000256" key="9">
    <source>
        <dbReference type="SAM" id="SignalP"/>
    </source>
</evidence>
<dbReference type="GeneID" id="115004077"/>
<dbReference type="InterPro" id="IPR015476">
    <property type="entry name" value="Calcitonin_gene-rel_peptide"/>
</dbReference>
<dbReference type="Gene3D" id="6.10.250.2190">
    <property type="match status" value="1"/>
</dbReference>
<evidence type="ECO:0000256" key="1">
    <source>
        <dbReference type="ARBA" id="ARBA00003306"/>
    </source>
</evidence>
<dbReference type="InterPro" id="IPR021116">
    <property type="entry name" value="Calcitonin/adrenomedullin"/>
</dbReference>
<evidence type="ECO:0000259" key="10">
    <source>
        <dbReference type="SMART" id="SM00113"/>
    </source>
</evidence>
<evidence type="ECO:0000256" key="2">
    <source>
        <dbReference type="ARBA" id="ARBA00004613"/>
    </source>
</evidence>
<gene>
    <name evidence="12" type="primary">LOC115004077</name>
</gene>
<dbReference type="PROSITE" id="PS00258">
    <property type="entry name" value="CALCITONIN"/>
    <property type="match status" value="1"/>
</dbReference>
<feature type="domain" description="Calcitonin peptide-like" evidence="10">
    <location>
        <begin position="79"/>
        <end position="121"/>
    </location>
</feature>
<dbReference type="GO" id="GO:0055064">
    <property type="term" value="P:chloride ion homeostasis"/>
    <property type="evidence" value="ECO:0007669"/>
    <property type="project" value="Ensembl"/>
</dbReference>
<dbReference type="Pfam" id="PF00214">
    <property type="entry name" value="Calc_CGRP_IAPP"/>
    <property type="match status" value="1"/>
</dbReference>
<evidence type="ECO:0000256" key="8">
    <source>
        <dbReference type="PIRSR" id="PIRSR621116-50"/>
    </source>
</evidence>
<evidence type="ECO:0000313" key="11">
    <source>
        <dbReference type="Proteomes" id="UP000504630"/>
    </source>
</evidence>
<organism evidence="11 12">
    <name type="scientific">Cottoperca gobio</name>
    <name type="common">Frogmouth</name>
    <name type="synonym">Aphritis gobio</name>
    <dbReference type="NCBI Taxonomy" id="56716"/>
    <lineage>
        <taxon>Eukaryota</taxon>
        <taxon>Metazoa</taxon>
        <taxon>Chordata</taxon>
        <taxon>Craniata</taxon>
        <taxon>Vertebrata</taxon>
        <taxon>Euteleostomi</taxon>
        <taxon>Actinopterygii</taxon>
        <taxon>Neopterygii</taxon>
        <taxon>Teleostei</taxon>
        <taxon>Neoteleostei</taxon>
        <taxon>Acanthomorphata</taxon>
        <taxon>Eupercaria</taxon>
        <taxon>Perciformes</taxon>
        <taxon>Notothenioidei</taxon>
        <taxon>Bovichtidae</taxon>
        <taxon>Cottoperca</taxon>
    </lineage>
</organism>
<evidence type="ECO:0000256" key="5">
    <source>
        <dbReference type="ARBA" id="ARBA00022685"/>
    </source>
</evidence>
<feature type="disulfide bond" evidence="8">
    <location>
        <begin position="82"/>
        <end position="87"/>
    </location>
</feature>
<feature type="signal peptide" evidence="9">
    <location>
        <begin position="1"/>
        <end position="25"/>
    </location>
</feature>
<dbReference type="PANTHER" id="PTHR10505:SF16">
    <property type="entry name" value="CALCITONIN"/>
    <property type="match status" value="1"/>
</dbReference>
<dbReference type="GO" id="GO:0051480">
    <property type="term" value="P:regulation of cytosolic calcium ion concentration"/>
    <property type="evidence" value="ECO:0007669"/>
    <property type="project" value="TreeGrafter"/>
</dbReference>
<comment type="function">
    <text evidence="1">Causes a rapid but short-lived drop in the level of calcium and phosphate in blood by promoting the incorporation of those ions in the bones.</text>
</comment>
<dbReference type="SMART" id="SM00113">
    <property type="entry name" value="CALCITONIN"/>
    <property type="match status" value="1"/>
</dbReference>
<dbReference type="GO" id="GO:0007189">
    <property type="term" value="P:adenylate cyclase-activating G protein-coupled receptor signaling pathway"/>
    <property type="evidence" value="ECO:0007669"/>
    <property type="project" value="TreeGrafter"/>
</dbReference>